<dbReference type="HOGENOM" id="CLU_064886_0_0_12"/>
<dbReference type="EMBL" id="AGDV01000001">
    <property type="protein sequence ID" value="EMB36068.1"/>
    <property type="molecule type" value="Genomic_DNA"/>
</dbReference>
<dbReference type="RefSeq" id="WP_002682859.1">
    <property type="nucleotide sequence ID" value="NZ_CM001795.1"/>
</dbReference>
<sequence>MNIVCIDTCFSSVAITAQGNAGTFTSVFTPAKARHSAILIPAIETAVKQAGFSINETDVLVCPQGPGGFTGLRLAYSTAKAIQLQTNARFFCVSILEAICSKYGDKNQFLSVIDAKRDCFYVQAFENKKPISEAFDIRAEDALKLIDKNKKTIICGFGTEKFNEEAGASIESNNITLIEADKETLSKTLLDCFLTNKNCKKVEDHEGPVYIRKSDAEY</sequence>
<reference evidence="2" key="1">
    <citation type="submission" date="2012-01" db="EMBL/GenBank/DDBJ databases">
        <title>The Genome Sequence of Treponema denticola H-22.</title>
        <authorList>
            <consortium name="The Broad Institute Genome Sequencing Platform"/>
            <person name="Earl A."/>
            <person name="Ward D."/>
            <person name="Feldgarden M."/>
            <person name="Gevers D."/>
            <person name="Blanton J.M."/>
            <person name="Fenno C.J."/>
            <person name="Baranova O.V."/>
            <person name="Mathney J."/>
            <person name="Dewhirst F.E."/>
            <person name="Izard J."/>
            <person name="Young S.K."/>
            <person name="Zeng Q."/>
            <person name="Gargeya S."/>
            <person name="Fitzgerald M."/>
            <person name="Haas B."/>
            <person name="Abouelleil A."/>
            <person name="Alvarado L."/>
            <person name="Arachchi H.M."/>
            <person name="Berlin A."/>
            <person name="Chapman S.B."/>
            <person name="Gearin G."/>
            <person name="Goldberg J."/>
            <person name="Griggs A."/>
            <person name="Gujja S."/>
            <person name="Hansen M."/>
            <person name="Heiman D."/>
            <person name="Howarth C."/>
            <person name="Larimer J."/>
            <person name="Lui A."/>
            <person name="MacDonald P.J.P."/>
            <person name="McCowen C."/>
            <person name="Montmayeur A."/>
            <person name="Murphy C."/>
            <person name="Neiman D."/>
            <person name="Pearson M."/>
            <person name="Priest M."/>
            <person name="Roberts A."/>
            <person name="Saif S."/>
            <person name="Shea T."/>
            <person name="Sisk P."/>
            <person name="Stolte C."/>
            <person name="Sykes S."/>
            <person name="Wortman J."/>
            <person name="Nusbaum C."/>
            <person name="Birren B."/>
        </authorList>
    </citation>
    <scope>NUCLEOTIDE SEQUENCE [LARGE SCALE GENOMIC DNA]</scope>
    <source>
        <strain evidence="2">H-22</strain>
    </source>
</reference>
<proteinExistence type="predicted"/>
<dbReference type="AlphaFoldDB" id="A0A0E2EKG7"/>
<comment type="caution">
    <text evidence="2">The sequence shown here is derived from an EMBL/GenBank/DDBJ whole genome shotgun (WGS) entry which is preliminary data.</text>
</comment>
<gene>
    <name evidence="2" type="ORF">HMPREF9726_00260</name>
</gene>
<organism evidence="2">
    <name type="scientific">Treponema denticola H-22</name>
    <dbReference type="NCBI Taxonomy" id="999432"/>
    <lineage>
        <taxon>Bacteria</taxon>
        <taxon>Pseudomonadati</taxon>
        <taxon>Spirochaetota</taxon>
        <taxon>Spirochaetia</taxon>
        <taxon>Spirochaetales</taxon>
        <taxon>Treponemataceae</taxon>
        <taxon>Treponema</taxon>
    </lineage>
</organism>
<feature type="domain" description="Gcp-like" evidence="1">
    <location>
        <begin position="31"/>
        <end position="146"/>
    </location>
</feature>
<dbReference type="NCBIfam" id="TIGR03725">
    <property type="entry name" value="T6A_YeaZ"/>
    <property type="match status" value="1"/>
</dbReference>
<evidence type="ECO:0000313" key="2">
    <source>
        <dbReference type="EMBL" id="EMB36068.1"/>
    </source>
</evidence>
<dbReference type="InterPro" id="IPR022496">
    <property type="entry name" value="T6A_TsaB"/>
</dbReference>
<accession>A0A0E2EKG7</accession>
<dbReference type="Pfam" id="PF00814">
    <property type="entry name" value="TsaD"/>
    <property type="match status" value="1"/>
</dbReference>
<dbReference type="Proteomes" id="UP000011705">
    <property type="component" value="Chromosome"/>
</dbReference>
<name>A0A0E2EKG7_TREDN</name>
<dbReference type="SUPFAM" id="SSF53067">
    <property type="entry name" value="Actin-like ATPase domain"/>
    <property type="match status" value="1"/>
</dbReference>
<evidence type="ECO:0000259" key="1">
    <source>
        <dbReference type="Pfam" id="PF00814"/>
    </source>
</evidence>
<dbReference type="PATRIC" id="fig|999432.5.peg.268"/>
<dbReference type="Gene3D" id="3.30.420.40">
    <property type="match status" value="2"/>
</dbReference>
<dbReference type="InterPro" id="IPR000905">
    <property type="entry name" value="Gcp-like_dom"/>
</dbReference>
<protein>
    <submittedName>
        <fullName evidence="2">Universal bacterial protein YeaZ</fullName>
    </submittedName>
</protein>
<dbReference type="InterPro" id="IPR043129">
    <property type="entry name" value="ATPase_NBD"/>
</dbReference>
<dbReference type="GO" id="GO:0002949">
    <property type="term" value="P:tRNA threonylcarbamoyladenosine modification"/>
    <property type="evidence" value="ECO:0007669"/>
    <property type="project" value="InterPro"/>
</dbReference>